<dbReference type="SUPFAM" id="SSF56574">
    <property type="entry name" value="Serpins"/>
    <property type="match status" value="1"/>
</dbReference>
<comment type="function">
    <text evidence="14">Acts directly on vascular smooth muscle as a potent vasoconstrictor, affects cardiac contractility and heart rate through its action on the sympathetic nervous system, and alters renal sodium and water absorption through its ability to stimulate the zona glomerulosa cells of the adrenal cortex to synthesize and secrete aldosterone. Acts by binding to angiotensin receptors AGTR1 and AGTR2. Also binds the DEAR/FBXW7-AS1 receptor.</text>
</comment>
<evidence type="ECO:0000256" key="7">
    <source>
        <dbReference type="ARBA" id="ARBA00022858"/>
    </source>
</evidence>
<dbReference type="InterPro" id="IPR036186">
    <property type="entry name" value="Serpin_sf"/>
</dbReference>
<keyword evidence="9" id="KW-0325">Glycoprotein</keyword>
<keyword evidence="8" id="KW-1015">Disulfide bond</keyword>
<dbReference type="GO" id="GO:0005615">
    <property type="term" value="C:extracellular space"/>
    <property type="evidence" value="ECO:0007669"/>
    <property type="project" value="InterPro"/>
</dbReference>
<sequence length="486" mass="52367">VRRSERPLTMPPAGLSAAAAVLCLLSWAGPAAGDRVYIHPFHLLVYSKSTCEQLEKATAETPEDPTFAPVPIQAKTSPVNEEALREQLLLAARKLEAEGRTRAAKVGVLLNFMGLRMYKTLSETWGTAAGGILSPTALFGTLASFYLGASDPTASSLQELLGVPGDNKGCTSRLDGHKVLSALRTVQSLLVAQGGGPGQARLLLSTVVGLFTAPGLRLKQPFVLGLAPFAPVTLPRSLDLSSDPDLAAEKISRFMQAVTGWKMSRPLTAAGPDSNLLFSTYVHFQAKMKGFSRLAAPQDFWVDNSTSVAVPMLSGTGTFQHWNDAQNNLSVTRVPLGESACLLLIQPHCPSDLRRVETLAFQHNFLMRMKNLSPRAVHLTLPQLVLRESYDLQELFPQAKLPTLLGAEANLGKISDGRLRVGKVLNSVLFELDADEGERPTESAQPQGRPEALDVTVNTPFLFAVYEQDAAALHFLGRMTNPLGTA</sequence>
<dbReference type="SMART" id="SM00093">
    <property type="entry name" value="SERPIN"/>
    <property type="match status" value="1"/>
</dbReference>
<comment type="function">
    <text evidence="11">Stimulates aldosterone release.</text>
</comment>
<accession>A0A8J6A4E3</accession>
<dbReference type="GO" id="GO:0042310">
    <property type="term" value="P:vasoconstriction"/>
    <property type="evidence" value="ECO:0007669"/>
    <property type="project" value="UniProtKB-KW"/>
</dbReference>
<dbReference type="AlphaFoldDB" id="A0A8J6A4E3"/>
<keyword evidence="7" id="KW-0838">Vasoactive</keyword>
<protein>
    <recommendedName>
        <fullName evidence="4">Angiotensinogen</fullName>
    </recommendedName>
    <alternativeName>
        <fullName evidence="13">Serpin A8</fullName>
    </alternativeName>
</protein>
<dbReference type="GO" id="GO:0003081">
    <property type="term" value="P:regulation of systemic arterial blood pressure by renin-angiotensin"/>
    <property type="evidence" value="ECO:0007669"/>
    <property type="project" value="InterPro"/>
</dbReference>
<evidence type="ECO:0000256" key="5">
    <source>
        <dbReference type="ARBA" id="ARBA00022525"/>
    </source>
</evidence>
<dbReference type="GO" id="GO:0042981">
    <property type="term" value="P:regulation of apoptotic process"/>
    <property type="evidence" value="ECO:0007669"/>
    <property type="project" value="TreeGrafter"/>
</dbReference>
<dbReference type="OrthoDB" id="7817921at2759"/>
<evidence type="ECO:0000256" key="14">
    <source>
        <dbReference type="ARBA" id="ARBA00046068"/>
    </source>
</evidence>
<dbReference type="Proteomes" id="UP000700334">
    <property type="component" value="Unassembled WGS sequence"/>
</dbReference>
<evidence type="ECO:0000256" key="1">
    <source>
        <dbReference type="ARBA" id="ARBA00002747"/>
    </source>
</evidence>
<keyword evidence="6 16" id="KW-0732">Signal</keyword>
<feature type="domain" description="Serpin" evidence="17">
    <location>
        <begin position="115"/>
        <end position="482"/>
    </location>
</feature>
<name>A0A8J6A4E3_GALPY</name>
<dbReference type="InterPro" id="IPR042185">
    <property type="entry name" value="Serpin_sf_2"/>
</dbReference>
<evidence type="ECO:0000256" key="9">
    <source>
        <dbReference type="ARBA" id="ARBA00023180"/>
    </source>
</evidence>
<feature type="non-terminal residue" evidence="18">
    <location>
        <position position="1"/>
    </location>
</feature>
<comment type="function">
    <text evidence="12">Is a ligand for the G-protein coupled receptor MAS1. Has vasodilator and antidiuretic effects. Has an antithrombotic effect that involves MAS1-mediated release of nitric oxide from platelets.</text>
</comment>
<dbReference type="Gene3D" id="2.30.39.10">
    <property type="entry name" value="Alpha-1-antitrypsin, domain 1"/>
    <property type="match status" value="1"/>
</dbReference>
<evidence type="ECO:0000256" key="10">
    <source>
        <dbReference type="ARBA" id="ARBA00023322"/>
    </source>
</evidence>
<dbReference type="PRINTS" id="PR00654">
    <property type="entry name" value="ANGIOTENSNGN"/>
</dbReference>
<dbReference type="GO" id="GO:0004867">
    <property type="term" value="F:serine-type endopeptidase inhibitor activity"/>
    <property type="evidence" value="ECO:0007669"/>
    <property type="project" value="InterPro"/>
</dbReference>
<evidence type="ECO:0000256" key="11">
    <source>
        <dbReference type="ARBA" id="ARBA00029380"/>
    </source>
</evidence>
<comment type="caution">
    <text evidence="18">The sequence shown here is derived from an EMBL/GenBank/DDBJ whole genome shotgun (WGS) entry which is preliminary data.</text>
</comment>
<keyword evidence="10" id="KW-0839">Vasoconstrictor</keyword>
<evidence type="ECO:0000256" key="3">
    <source>
        <dbReference type="ARBA" id="ARBA00009500"/>
    </source>
</evidence>
<evidence type="ECO:0000259" key="17">
    <source>
        <dbReference type="SMART" id="SM00093"/>
    </source>
</evidence>
<dbReference type="InterPro" id="IPR023796">
    <property type="entry name" value="Serpin_dom"/>
</dbReference>
<evidence type="ECO:0000256" key="6">
    <source>
        <dbReference type="ARBA" id="ARBA00022729"/>
    </source>
</evidence>
<evidence type="ECO:0000256" key="12">
    <source>
        <dbReference type="ARBA" id="ARBA00029391"/>
    </source>
</evidence>
<evidence type="ECO:0000256" key="2">
    <source>
        <dbReference type="ARBA" id="ARBA00004613"/>
    </source>
</evidence>
<comment type="subcellular location">
    <subcellularLocation>
        <location evidence="2">Secreted</location>
    </subcellularLocation>
</comment>
<evidence type="ECO:0000313" key="18">
    <source>
        <dbReference type="EMBL" id="KAG8515051.1"/>
    </source>
</evidence>
<dbReference type="PANTHER" id="PTHR11461">
    <property type="entry name" value="SERINE PROTEASE INHIBITOR, SERPIN"/>
    <property type="match status" value="1"/>
</dbReference>
<proteinExistence type="inferred from homology"/>
<evidence type="ECO:0000256" key="4">
    <source>
        <dbReference type="ARBA" id="ARBA00015105"/>
    </source>
</evidence>
<dbReference type="PANTHER" id="PTHR11461:SF13">
    <property type="entry name" value="ANGIOTENSINOGEN"/>
    <property type="match status" value="1"/>
</dbReference>
<keyword evidence="19" id="KW-1185">Reference proteome</keyword>
<dbReference type="EMBL" id="JAGFMF010011719">
    <property type="protein sequence ID" value="KAG8515051.1"/>
    <property type="molecule type" value="Genomic_DNA"/>
</dbReference>
<feature type="signal peptide" evidence="16">
    <location>
        <begin position="1"/>
        <end position="33"/>
    </location>
</feature>
<evidence type="ECO:0000256" key="15">
    <source>
        <dbReference type="RuleBase" id="RU000411"/>
    </source>
</evidence>
<comment type="similarity">
    <text evidence="3 15">Belongs to the serpin family.</text>
</comment>
<reference evidence="18" key="1">
    <citation type="journal article" date="2021" name="Evol. Appl.">
        <title>The genome of the Pyrenean desman and the effects of bottlenecks and inbreeding on the genomic landscape of an endangered species.</title>
        <authorList>
            <person name="Escoda L."/>
            <person name="Castresana J."/>
        </authorList>
    </citation>
    <scope>NUCLEOTIDE SEQUENCE</scope>
    <source>
        <strain evidence="18">IBE-C5619</strain>
    </source>
</reference>
<evidence type="ECO:0000256" key="16">
    <source>
        <dbReference type="SAM" id="SignalP"/>
    </source>
</evidence>
<evidence type="ECO:0000256" key="13">
    <source>
        <dbReference type="ARBA" id="ARBA00033182"/>
    </source>
</evidence>
<dbReference type="InterPro" id="IPR042178">
    <property type="entry name" value="Serpin_sf_1"/>
</dbReference>
<dbReference type="Gene3D" id="3.30.497.10">
    <property type="entry name" value="Antithrombin, subunit I, domain 2"/>
    <property type="match status" value="1"/>
</dbReference>
<evidence type="ECO:0000313" key="19">
    <source>
        <dbReference type="Proteomes" id="UP000700334"/>
    </source>
</evidence>
<dbReference type="Pfam" id="PF00079">
    <property type="entry name" value="Serpin"/>
    <property type="match status" value="1"/>
</dbReference>
<comment type="function">
    <text evidence="1">Essential component of the renin-angiotensin system (RAS), a potent regulator of blood pressure, body fluid and electrolyte homeostasis.</text>
</comment>
<feature type="chain" id="PRO_5035193297" description="Angiotensinogen" evidence="16">
    <location>
        <begin position="34"/>
        <end position="486"/>
    </location>
</feature>
<gene>
    <name evidence="18" type="ORF">J0S82_003947</name>
</gene>
<keyword evidence="5" id="KW-0964">Secreted</keyword>
<organism evidence="18 19">
    <name type="scientific">Galemys pyrenaicus</name>
    <name type="common">Iberian desman</name>
    <name type="synonym">Pyrenean desman</name>
    <dbReference type="NCBI Taxonomy" id="202257"/>
    <lineage>
        <taxon>Eukaryota</taxon>
        <taxon>Metazoa</taxon>
        <taxon>Chordata</taxon>
        <taxon>Craniata</taxon>
        <taxon>Vertebrata</taxon>
        <taxon>Euteleostomi</taxon>
        <taxon>Mammalia</taxon>
        <taxon>Eutheria</taxon>
        <taxon>Laurasiatheria</taxon>
        <taxon>Eulipotyphla</taxon>
        <taxon>Talpidae</taxon>
        <taxon>Galemys</taxon>
    </lineage>
</organism>
<evidence type="ECO:0000256" key="8">
    <source>
        <dbReference type="ARBA" id="ARBA00023157"/>
    </source>
</evidence>
<dbReference type="InterPro" id="IPR000215">
    <property type="entry name" value="Serpin_fam"/>
</dbReference>
<dbReference type="InterPro" id="IPR000227">
    <property type="entry name" value="Angiotensinogen"/>
</dbReference>